<keyword evidence="2" id="KW-0342">GTP-binding</keyword>
<dbReference type="CDD" id="cd01898">
    <property type="entry name" value="Obg"/>
    <property type="match status" value="1"/>
</dbReference>
<dbReference type="PANTHER" id="PTHR11702:SF31">
    <property type="entry name" value="MITOCHONDRIAL RIBOSOME-ASSOCIATED GTPASE 2"/>
    <property type="match status" value="1"/>
</dbReference>
<accession>A0ABD1XVB5</accession>
<proteinExistence type="predicted"/>
<dbReference type="Pfam" id="PF01926">
    <property type="entry name" value="MMR_HSR1"/>
    <property type="match status" value="1"/>
</dbReference>
<dbReference type="EMBL" id="JBHFFA010000007">
    <property type="protein sequence ID" value="KAL2612889.1"/>
    <property type="molecule type" value="Genomic_DNA"/>
</dbReference>
<evidence type="ECO:0000313" key="6">
    <source>
        <dbReference type="EMBL" id="KAL2612889.1"/>
    </source>
</evidence>
<evidence type="ECO:0000259" key="4">
    <source>
        <dbReference type="PROSITE" id="PS51710"/>
    </source>
</evidence>
<sequence length="559" mass="60258">MIRKVASTFCAEVLPCSIAGAFETWGTRTQNGVFGTTAANRYKRSGAAISPCALSFLTWRDFASDNGPGKKTRKKQSPLQERKMIDKFRVHVRGGGGGAGCTSFRKSRHCRHGSADGGNGGRGGDVLLVSSGAVWDFSNLQHHLNGGRGGPGSSKKRVGSRGLDKIIQVPVGTVIHLVRGSIPSLDNHVSEEESSWEEWGEVDSSQDVEIALSDRTHFSADGNDREGYKEEDGEILMKDGESEIITPESVRRNPGQLAEDGESEIITPRSARKGLGLGGEDGDDSDLDFHFTEEDEESEEDDRRPKYVQSSVAEFVSVGQSLTLASGGEGGKGNAAMARGRGANKALPSLEHEEGKPGSEADLILELKTIADVGLVGAPNAGKSTLLGSLSRAKPMTGHYKFTTLRPNIGKLKFEDNFSFTVADIPGLIQGAHENRGLGHAFLRHIERTKVLAYVVDLSAGIGENPGPLPWDQIQELVFELEQYQEGLSKRPSLIVANKIDEEGAPEALEMLKRRIPDMPIYPVCAVLEEGVDVLKEGLRNLVANTQLDAPKLSGIREL</sequence>
<dbReference type="InterPro" id="IPR036726">
    <property type="entry name" value="GTP1_OBG_dom_sf"/>
</dbReference>
<dbReference type="InterPro" id="IPR031167">
    <property type="entry name" value="G_OBG"/>
</dbReference>
<reference evidence="6 7" key="1">
    <citation type="submission" date="2024-09" db="EMBL/GenBank/DDBJ databases">
        <title>Chromosome-scale assembly of Riccia fluitans.</title>
        <authorList>
            <person name="Paukszto L."/>
            <person name="Sawicki J."/>
            <person name="Karawczyk K."/>
            <person name="Piernik-Szablinska J."/>
            <person name="Szczecinska M."/>
            <person name="Mazdziarz M."/>
        </authorList>
    </citation>
    <scope>NUCLEOTIDE SEQUENCE [LARGE SCALE GENOMIC DNA]</scope>
    <source>
        <strain evidence="6">Rf_01</strain>
        <tissue evidence="6">Aerial parts of the thallus</tissue>
    </source>
</reference>
<dbReference type="Gene3D" id="2.70.210.12">
    <property type="entry name" value="GTP1/OBG domain"/>
    <property type="match status" value="1"/>
</dbReference>
<dbReference type="PROSITE" id="PS51710">
    <property type="entry name" value="G_OBG"/>
    <property type="match status" value="1"/>
</dbReference>
<dbReference type="SUPFAM" id="SSF82051">
    <property type="entry name" value="Obg GTP-binding protein N-terminal domain"/>
    <property type="match status" value="1"/>
</dbReference>
<feature type="domain" description="Obg" evidence="5">
    <location>
        <begin position="82"/>
        <end position="370"/>
    </location>
</feature>
<feature type="domain" description="OBG-type G" evidence="4">
    <location>
        <begin position="371"/>
        <end position="544"/>
    </location>
</feature>
<name>A0ABD1XVB5_9MARC</name>
<dbReference type="Proteomes" id="UP001605036">
    <property type="component" value="Unassembled WGS sequence"/>
</dbReference>
<dbReference type="GO" id="GO:0042254">
    <property type="term" value="P:ribosome biogenesis"/>
    <property type="evidence" value="ECO:0007669"/>
    <property type="project" value="UniProtKB-UniRule"/>
</dbReference>
<keyword evidence="7" id="KW-1185">Reference proteome</keyword>
<gene>
    <name evidence="6" type="ORF">R1flu_024581</name>
</gene>
<evidence type="ECO:0000313" key="7">
    <source>
        <dbReference type="Proteomes" id="UP001605036"/>
    </source>
</evidence>
<dbReference type="PROSITE" id="PS51883">
    <property type="entry name" value="OBG"/>
    <property type="match status" value="1"/>
</dbReference>
<dbReference type="Pfam" id="PF01018">
    <property type="entry name" value="GTP1_OBG"/>
    <property type="match status" value="1"/>
</dbReference>
<dbReference type="GO" id="GO:0005525">
    <property type="term" value="F:GTP binding"/>
    <property type="evidence" value="ECO:0007669"/>
    <property type="project" value="UniProtKB-KW"/>
</dbReference>
<protein>
    <recommendedName>
        <fullName evidence="8">GTP-binding protein OBGM, mitochondrial</fullName>
    </recommendedName>
</protein>
<dbReference type="InterPro" id="IPR006169">
    <property type="entry name" value="GTP1_OBG_dom"/>
</dbReference>
<evidence type="ECO:0000256" key="2">
    <source>
        <dbReference type="ARBA" id="ARBA00023134"/>
    </source>
</evidence>
<feature type="region of interest" description="Disordered" evidence="3">
    <location>
        <begin position="239"/>
        <end position="307"/>
    </location>
</feature>
<keyword evidence="1" id="KW-0547">Nucleotide-binding</keyword>
<comment type="caution">
    <text evidence="6">The sequence shown here is derived from an EMBL/GenBank/DDBJ whole genome shotgun (WGS) entry which is preliminary data.</text>
</comment>
<evidence type="ECO:0000256" key="3">
    <source>
        <dbReference type="SAM" id="MobiDB-lite"/>
    </source>
</evidence>
<evidence type="ECO:0000259" key="5">
    <source>
        <dbReference type="PROSITE" id="PS51883"/>
    </source>
</evidence>
<dbReference type="SUPFAM" id="SSF52540">
    <property type="entry name" value="P-loop containing nucleoside triphosphate hydrolases"/>
    <property type="match status" value="1"/>
</dbReference>
<evidence type="ECO:0008006" key="8">
    <source>
        <dbReference type="Google" id="ProtNLM"/>
    </source>
</evidence>
<dbReference type="Gene3D" id="3.40.50.300">
    <property type="entry name" value="P-loop containing nucleotide triphosphate hydrolases"/>
    <property type="match status" value="1"/>
</dbReference>
<dbReference type="PRINTS" id="PR00326">
    <property type="entry name" value="GTP1OBG"/>
</dbReference>
<dbReference type="InterPro" id="IPR006073">
    <property type="entry name" value="GTP-bd"/>
</dbReference>
<dbReference type="AlphaFoldDB" id="A0ABD1XVB5"/>
<dbReference type="InterPro" id="IPR045086">
    <property type="entry name" value="OBG_GTPase"/>
</dbReference>
<evidence type="ECO:0000256" key="1">
    <source>
        <dbReference type="ARBA" id="ARBA00022741"/>
    </source>
</evidence>
<dbReference type="InterPro" id="IPR027417">
    <property type="entry name" value="P-loop_NTPase"/>
</dbReference>
<organism evidence="6 7">
    <name type="scientific">Riccia fluitans</name>
    <dbReference type="NCBI Taxonomy" id="41844"/>
    <lineage>
        <taxon>Eukaryota</taxon>
        <taxon>Viridiplantae</taxon>
        <taxon>Streptophyta</taxon>
        <taxon>Embryophyta</taxon>
        <taxon>Marchantiophyta</taxon>
        <taxon>Marchantiopsida</taxon>
        <taxon>Marchantiidae</taxon>
        <taxon>Marchantiales</taxon>
        <taxon>Ricciaceae</taxon>
        <taxon>Riccia</taxon>
    </lineage>
</organism>
<dbReference type="PANTHER" id="PTHR11702">
    <property type="entry name" value="DEVELOPMENTALLY REGULATED GTP-BINDING PROTEIN-RELATED"/>
    <property type="match status" value="1"/>
</dbReference>